<evidence type="ECO:0000256" key="9">
    <source>
        <dbReference type="ARBA" id="ARBA00022729"/>
    </source>
</evidence>
<dbReference type="Proteomes" id="UP001358417">
    <property type="component" value="Unassembled WGS sequence"/>
</dbReference>
<evidence type="ECO:0000313" key="19">
    <source>
        <dbReference type="Proteomes" id="UP001358417"/>
    </source>
</evidence>
<keyword evidence="12 15" id="KW-1015">Disulfide bond</keyword>
<keyword evidence="6 15" id="KW-0349">Heme</keyword>
<evidence type="ECO:0000259" key="17">
    <source>
        <dbReference type="PROSITE" id="PS52012"/>
    </source>
</evidence>
<feature type="signal peptide" evidence="16">
    <location>
        <begin position="1"/>
        <end position="18"/>
    </location>
</feature>
<gene>
    <name evidence="18" type="ORF">LTR84_009279</name>
</gene>
<feature type="chain" id="PRO_5043698621" description="CFEM domain-containing protein" evidence="16">
    <location>
        <begin position="19"/>
        <end position="189"/>
    </location>
</feature>
<reference evidence="18 19" key="1">
    <citation type="submission" date="2023-08" db="EMBL/GenBank/DDBJ databases">
        <title>Black Yeasts Isolated from many extreme environments.</title>
        <authorList>
            <person name="Coleine C."/>
            <person name="Stajich J.E."/>
            <person name="Selbmann L."/>
        </authorList>
    </citation>
    <scope>NUCLEOTIDE SEQUENCE [LARGE SCALE GENOMIC DNA]</scope>
    <source>
        <strain evidence="18 19">CCFEE 5792</strain>
    </source>
</reference>
<evidence type="ECO:0000256" key="8">
    <source>
        <dbReference type="ARBA" id="ARBA00022723"/>
    </source>
</evidence>
<dbReference type="GO" id="GO:0005886">
    <property type="term" value="C:plasma membrane"/>
    <property type="evidence" value="ECO:0007669"/>
    <property type="project" value="UniProtKB-SubCell"/>
</dbReference>
<evidence type="ECO:0000256" key="10">
    <source>
        <dbReference type="ARBA" id="ARBA00023004"/>
    </source>
</evidence>
<protein>
    <recommendedName>
        <fullName evidence="17">CFEM domain-containing protein</fullName>
    </recommendedName>
</protein>
<keyword evidence="7" id="KW-0336">GPI-anchor</keyword>
<feature type="binding site" description="axial binding residue" evidence="15">
    <location>
        <position position="43"/>
    </location>
    <ligand>
        <name>heme</name>
        <dbReference type="ChEBI" id="CHEBI:30413"/>
    </ligand>
    <ligandPart>
        <name>Fe</name>
        <dbReference type="ChEBI" id="CHEBI:18248"/>
    </ligandPart>
</feature>
<comment type="caution">
    <text evidence="18">The sequence shown here is derived from an EMBL/GenBank/DDBJ whole genome shotgun (WGS) entry which is preliminary data.</text>
</comment>
<organism evidence="18 19">
    <name type="scientific">Exophiala bonariae</name>
    <dbReference type="NCBI Taxonomy" id="1690606"/>
    <lineage>
        <taxon>Eukaryota</taxon>
        <taxon>Fungi</taxon>
        <taxon>Dikarya</taxon>
        <taxon>Ascomycota</taxon>
        <taxon>Pezizomycotina</taxon>
        <taxon>Eurotiomycetes</taxon>
        <taxon>Chaetothyriomycetidae</taxon>
        <taxon>Chaetothyriales</taxon>
        <taxon>Herpotrichiellaceae</taxon>
        <taxon>Exophiala</taxon>
    </lineage>
</organism>
<feature type="domain" description="CFEM" evidence="17">
    <location>
        <begin position="1"/>
        <end position="110"/>
    </location>
</feature>
<name>A0AAV9MX08_9EURO</name>
<keyword evidence="19" id="KW-1185">Reference proteome</keyword>
<dbReference type="PANTHER" id="PTHR37928">
    <property type="entry name" value="CFEM DOMAIN PROTEIN (AFU_ORTHOLOGUE AFUA_6G14090)"/>
    <property type="match status" value="1"/>
</dbReference>
<keyword evidence="13" id="KW-0325">Glycoprotein</keyword>
<evidence type="ECO:0000256" key="12">
    <source>
        <dbReference type="ARBA" id="ARBA00023157"/>
    </source>
</evidence>
<accession>A0AAV9MX08</accession>
<evidence type="ECO:0000256" key="2">
    <source>
        <dbReference type="ARBA" id="ARBA00004613"/>
    </source>
</evidence>
<evidence type="ECO:0000256" key="4">
    <source>
        <dbReference type="ARBA" id="ARBA00022475"/>
    </source>
</evidence>
<comment type="similarity">
    <text evidence="3">Belongs to the RBT5 family.</text>
</comment>
<dbReference type="Pfam" id="PF05730">
    <property type="entry name" value="CFEM"/>
    <property type="match status" value="1"/>
</dbReference>
<keyword evidence="11" id="KW-0472">Membrane</keyword>
<evidence type="ECO:0000256" key="7">
    <source>
        <dbReference type="ARBA" id="ARBA00022622"/>
    </source>
</evidence>
<evidence type="ECO:0000256" key="16">
    <source>
        <dbReference type="SAM" id="SignalP"/>
    </source>
</evidence>
<evidence type="ECO:0000256" key="11">
    <source>
        <dbReference type="ARBA" id="ARBA00023136"/>
    </source>
</evidence>
<dbReference type="GO" id="GO:0005576">
    <property type="term" value="C:extracellular region"/>
    <property type="evidence" value="ECO:0007669"/>
    <property type="project" value="UniProtKB-SubCell"/>
</dbReference>
<evidence type="ECO:0000256" key="13">
    <source>
        <dbReference type="ARBA" id="ARBA00023180"/>
    </source>
</evidence>
<dbReference type="PANTHER" id="PTHR37928:SF2">
    <property type="entry name" value="GPI ANCHORED CFEM DOMAIN PROTEIN (AFU_ORTHOLOGUE AFUA_6G10580)"/>
    <property type="match status" value="1"/>
</dbReference>
<dbReference type="EMBL" id="JAVRRD010000037">
    <property type="protein sequence ID" value="KAK5045415.1"/>
    <property type="molecule type" value="Genomic_DNA"/>
</dbReference>
<dbReference type="PROSITE" id="PS52012">
    <property type="entry name" value="CFEM"/>
    <property type="match status" value="1"/>
</dbReference>
<evidence type="ECO:0000256" key="3">
    <source>
        <dbReference type="ARBA" id="ARBA00010031"/>
    </source>
</evidence>
<keyword evidence="10 15" id="KW-0408">Iron</keyword>
<evidence type="ECO:0000256" key="5">
    <source>
        <dbReference type="ARBA" id="ARBA00022525"/>
    </source>
</evidence>
<proteinExistence type="inferred from homology"/>
<keyword evidence="8 15" id="KW-0479">Metal-binding</keyword>
<evidence type="ECO:0000256" key="6">
    <source>
        <dbReference type="ARBA" id="ARBA00022617"/>
    </source>
</evidence>
<evidence type="ECO:0000313" key="18">
    <source>
        <dbReference type="EMBL" id="KAK5045415.1"/>
    </source>
</evidence>
<dbReference type="RefSeq" id="XP_064701044.1">
    <property type="nucleotide sequence ID" value="XM_064852819.1"/>
</dbReference>
<sequence>MQLSIILSTTILAAVVSAQSLTDIPACATTCITDALPASCNLDPSCICHTASFIDGIACCIFTACNTTDQQAALAFAHGVCDPVGASSLLPASAGCSSTSGSGNGTASATGSATTTGSGSSSATTTAASGSNALSSASASISSRASSASSAASASAASATSTPAGSADRLAVQGLGAVGAAVLGLAAFL</sequence>
<comment type="subcellular location">
    <subcellularLocation>
        <location evidence="1">Cell membrane</location>
        <topology evidence="1">Lipid-anchor</topology>
        <topology evidence="1">GPI-anchor</topology>
    </subcellularLocation>
    <subcellularLocation>
        <location evidence="2">Secreted</location>
    </subcellularLocation>
</comment>
<evidence type="ECO:0000256" key="15">
    <source>
        <dbReference type="PROSITE-ProRule" id="PRU01356"/>
    </source>
</evidence>
<feature type="disulfide bond" evidence="15">
    <location>
        <begin position="48"/>
        <end position="81"/>
    </location>
</feature>
<keyword evidence="5" id="KW-0964">Secreted</keyword>
<dbReference type="AlphaFoldDB" id="A0AAV9MX08"/>
<evidence type="ECO:0000256" key="14">
    <source>
        <dbReference type="ARBA" id="ARBA00023288"/>
    </source>
</evidence>
<dbReference type="InterPro" id="IPR008427">
    <property type="entry name" value="Extracellular_membr_CFEM_dom"/>
</dbReference>
<evidence type="ECO:0000256" key="1">
    <source>
        <dbReference type="ARBA" id="ARBA00004609"/>
    </source>
</evidence>
<dbReference type="GO" id="GO:0046872">
    <property type="term" value="F:metal ion binding"/>
    <property type="evidence" value="ECO:0007669"/>
    <property type="project" value="UniProtKB-UniRule"/>
</dbReference>
<comment type="caution">
    <text evidence="15">Lacks conserved residue(s) required for the propagation of feature annotation.</text>
</comment>
<dbReference type="GO" id="GO:0098552">
    <property type="term" value="C:side of membrane"/>
    <property type="evidence" value="ECO:0007669"/>
    <property type="project" value="UniProtKB-KW"/>
</dbReference>
<keyword evidence="4" id="KW-1003">Cell membrane</keyword>
<dbReference type="GeneID" id="89977438"/>
<dbReference type="InterPro" id="IPR051735">
    <property type="entry name" value="CFEM_domain"/>
</dbReference>
<keyword evidence="9 16" id="KW-0732">Signal</keyword>
<keyword evidence="14" id="KW-0449">Lipoprotein</keyword>